<evidence type="ECO:0000256" key="2">
    <source>
        <dbReference type="ARBA" id="ARBA00022487"/>
    </source>
</evidence>
<dbReference type="PIRSF" id="PIRSF005211">
    <property type="entry name" value="Ab_hydro_YheT"/>
    <property type="match status" value="1"/>
</dbReference>
<dbReference type="InterPro" id="IPR029058">
    <property type="entry name" value="AB_hydrolase_fold"/>
</dbReference>
<dbReference type="EMBL" id="CP071793">
    <property type="protein sequence ID" value="QTD51196.1"/>
    <property type="molecule type" value="Genomic_DNA"/>
</dbReference>
<dbReference type="GO" id="GO:0034338">
    <property type="term" value="F:short-chain carboxylesterase activity"/>
    <property type="evidence" value="ECO:0007669"/>
    <property type="project" value="TreeGrafter"/>
</dbReference>
<feature type="active site" description="Charge relay system" evidence="4">
    <location>
        <position position="167"/>
    </location>
</feature>
<proteinExistence type="inferred from homology"/>
<evidence type="ECO:0000256" key="4">
    <source>
        <dbReference type="PIRSR" id="PIRSR005211-1"/>
    </source>
</evidence>
<dbReference type="Proteomes" id="UP000663929">
    <property type="component" value="Chromosome"/>
</dbReference>
<evidence type="ECO:0000259" key="6">
    <source>
        <dbReference type="Pfam" id="PF12697"/>
    </source>
</evidence>
<dbReference type="PANTHER" id="PTHR10794:SF63">
    <property type="entry name" value="ALPHA_BETA HYDROLASE 1, ISOFORM A"/>
    <property type="match status" value="1"/>
</dbReference>
<dbReference type="InterPro" id="IPR000073">
    <property type="entry name" value="AB_hydrolase_1"/>
</dbReference>
<reference evidence="7" key="1">
    <citation type="submission" date="2021-03" db="EMBL/GenBank/DDBJ databases">
        <title>Acanthopleuribacteraceae sp. M133.</title>
        <authorList>
            <person name="Wang G."/>
        </authorList>
    </citation>
    <scope>NUCLEOTIDE SEQUENCE</scope>
    <source>
        <strain evidence="7">M133</strain>
    </source>
</reference>
<keyword evidence="2" id="KW-0719">Serine esterase</keyword>
<dbReference type="AlphaFoldDB" id="A0A8A4TMJ8"/>
<dbReference type="RefSeq" id="WP_237381327.1">
    <property type="nucleotide sequence ID" value="NZ_CP071793.1"/>
</dbReference>
<dbReference type="Gene3D" id="3.40.50.1820">
    <property type="entry name" value="alpha/beta hydrolase"/>
    <property type="match status" value="1"/>
</dbReference>
<keyword evidence="8" id="KW-1185">Reference proteome</keyword>
<keyword evidence="3 7" id="KW-0378">Hydrolase</keyword>
<evidence type="ECO:0000256" key="5">
    <source>
        <dbReference type="SAM" id="MobiDB-lite"/>
    </source>
</evidence>
<feature type="region of interest" description="Disordered" evidence="5">
    <location>
        <begin position="1"/>
        <end position="20"/>
    </location>
</feature>
<sequence>MNQSEGLPKTPQPPQGFDHSTRWSACLEAARPESNEPPAWARSGHAQTLFGHFLPGPKLVVAPQRIEIPVSGQDRLVARHYEGTKNLALLLFHGLGGSADSDYMTRTARFGLDRGYHVFCVNHRGCGEGNGLALEPYHSGRGEDLGTALAFVRQRLPGVHLVAVGFSLSGNALLTLLTGLRGDTLPDIGVAVNAPISLERAALAMKRGWNRLYDARFVMRLRREVRNRRRSGLLKREYRIPIWTTLHDFDDIYTAPEGGFRNREDYYHSCSTKDLLHRIETPTLLLTSRDDPMIRCDDYLEASLSRWTYLHLERTGGHMGYLARRPTPLGSRFWLDYALDSYLRAIETYLRIT</sequence>
<feature type="active site" description="Charge relay system" evidence="4">
    <location>
        <position position="318"/>
    </location>
</feature>
<evidence type="ECO:0000313" key="7">
    <source>
        <dbReference type="EMBL" id="QTD51196.1"/>
    </source>
</evidence>
<evidence type="ECO:0000256" key="3">
    <source>
        <dbReference type="ARBA" id="ARBA00022801"/>
    </source>
</evidence>
<dbReference type="InterPro" id="IPR050960">
    <property type="entry name" value="AB_hydrolase_4_sf"/>
</dbReference>
<dbReference type="PROSITE" id="PS01133">
    <property type="entry name" value="UPF0017"/>
    <property type="match status" value="1"/>
</dbReference>
<dbReference type="KEGG" id="scor:J3U87_01895"/>
<evidence type="ECO:0000313" key="8">
    <source>
        <dbReference type="Proteomes" id="UP000663929"/>
    </source>
</evidence>
<dbReference type="InterPro" id="IPR000952">
    <property type="entry name" value="AB_hydrolase_4_CS"/>
</dbReference>
<dbReference type="SUPFAM" id="SSF53474">
    <property type="entry name" value="alpha/beta-Hydrolases"/>
    <property type="match status" value="1"/>
</dbReference>
<accession>A0A8A4TMJ8</accession>
<name>A0A8A4TMJ8_SULCO</name>
<protein>
    <submittedName>
        <fullName evidence="7">Alpha/beta fold hydrolase</fullName>
    </submittedName>
</protein>
<feature type="active site" description="Charge relay system" evidence="4">
    <location>
        <position position="291"/>
    </location>
</feature>
<dbReference type="InterPro" id="IPR012020">
    <property type="entry name" value="ABHD4"/>
</dbReference>
<comment type="similarity">
    <text evidence="1">Belongs to the AB hydrolase superfamily. AB hydrolase 4 family.</text>
</comment>
<evidence type="ECO:0000256" key="1">
    <source>
        <dbReference type="ARBA" id="ARBA00010884"/>
    </source>
</evidence>
<feature type="domain" description="AB hydrolase-1" evidence="6">
    <location>
        <begin position="89"/>
        <end position="322"/>
    </location>
</feature>
<dbReference type="Pfam" id="PF12697">
    <property type="entry name" value="Abhydrolase_6"/>
    <property type="match status" value="1"/>
</dbReference>
<dbReference type="GO" id="GO:0047372">
    <property type="term" value="F:monoacylglycerol lipase activity"/>
    <property type="evidence" value="ECO:0007669"/>
    <property type="project" value="TreeGrafter"/>
</dbReference>
<dbReference type="PANTHER" id="PTHR10794">
    <property type="entry name" value="ABHYDROLASE DOMAIN-CONTAINING PROTEIN"/>
    <property type="match status" value="1"/>
</dbReference>
<gene>
    <name evidence="7" type="ORF">J3U87_01895</name>
</gene>
<organism evidence="7 8">
    <name type="scientific">Sulfidibacter corallicola</name>
    <dbReference type="NCBI Taxonomy" id="2818388"/>
    <lineage>
        <taxon>Bacteria</taxon>
        <taxon>Pseudomonadati</taxon>
        <taxon>Acidobacteriota</taxon>
        <taxon>Holophagae</taxon>
        <taxon>Acanthopleuribacterales</taxon>
        <taxon>Acanthopleuribacteraceae</taxon>
        <taxon>Sulfidibacter</taxon>
    </lineage>
</organism>